<keyword evidence="1" id="KW-0175">Coiled coil</keyword>
<comment type="caution">
    <text evidence="3">The sequence shown here is derived from an EMBL/GenBank/DDBJ whole genome shotgun (WGS) entry which is preliminary data.</text>
</comment>
<accession>A0A9J6FXU4</accession>
<dbReference type="EMBL" id="JABSTR010000004">
    <property type="protein sequence ID" value="KAH9367153.1"/>
    <property type="molecule type" value="Genomic_DNA"/>
</dbReference>
<evidence type="ECO:0000259" key="2">
    <source>
        <dbReference type="Pfam" id="PF25298"/>
    </source>
</evidence>
<evidence type="ECO:0000313" key="3">
    <source>
        <dbReference type="EMBL" id="KAH9367153.1"/>
    </source>
</evidence>
<name>A0A9J6FXU4_HAELO</name>
<sequence>MSKNKSESDRETRSELRDLQAEIKEMMKGVEFMEKEFEAMKKQLAEDRNERLSLKQENEKLRAKCKENESKIEELHRRLVQLSKLGAAIGEPISADDIEVCHRMPTREEGKSNVVVQFKSRSKRDVVLEKARKSRIKNSNVGISNEGAIFVNYHLCPFLKKLLAQAIAKKREHQWRFVWTRNGRIYARKSEASDSVRIQSEA</sequence>
<proteinExistence type="predicted"/>
<feature type="coiled-coil region" evidence="1">
    <location>
        <begin position="16"/>
        <end position="85"/>
    </location>
</feature>
<dbReference type="Proteomes" id="UP000821853">
    <property type="component" value="Chromosome 2"/>
</dbReference>
<evidence type="ECO:0000256" key="1">
    <source>
        <dbReference type="SAM" id="Coils"/>
    </source>
</evidence>
<keyword evidence="4" id="KW-1185">Reference proteome</keyword>
<protein>
    <recommendedName>
        <fullName evidence="2">FP protein C-terminal domain-containing protein</fullName>
    </recommendedName>
</protein>
<dbReference type="OrthoDB" id="6510109at2759"/>
<feature type="domain" description="FP protein C-terminal" evidence="2">
    <location>
        <begin position="157"/>
        <end position="201"/>
    </location>
</feature>
<evidence type="ECO:0000313" key="4">
    <source>
        <dbReference type="Proteomes" id="UP000821853"/>
    </source>
</evidence>
<organism evidence="3 4">
    <name type="scientific">Haemaphysalis longicornis</name>
    <name type="common">Bush tick</name>
    <dbReference type="NCBI Taxonomy" id="44386"/>
    <lineage>
        <taxon>Eukaryota</taxon>
        <taxon>Metazoa</taxon>
        <taxon>Ecdysozoa</taxon>
        <taxon>Arthropoda</taxon>
        <taxon>Chelicerata</taxon>
        <taxon>Arachnida</taxon>
        <taxon>Acari</taxon>
        <taxon>Parasitiformes</taxon>
        <taxon>Ixodida</taxon>
        <taxon>Ixodoidea</taxon>
        <taxon>Ixodidae</taxon>
        <taxon>Haemaphysalinae</taxon>
        <taxon>Haemaphysalis</taxon>
    </lineage>
</organism>
<dbReference type="Pfam" id="PF25298">
    <property type="entry name" value="Baculo_FP_2nd"/>
    <property type="match status" value="1"/>
</dbReference>
<gene>
    <name evidence="3" type="ORF">HPB48_006518</name>
</gene>
<dbReference type="VEuPathDB" id="VectorBase:HLOH_045134"/>
<reference evidence="3 4" key="1">
    <citation type="journal article" date="2020" name="Cell">
        <title>Large-Scale Comparative Analyses of Tick Genomes Elucidate Their Genetic Diversity and Vector Capacities.</title>
        <authorList>
            <consortium name="Tick Genome and Microbiome Consortium (TIGMIC)"/>
            <person name="Jia N."/>
            <person name="Wang J."/>
            <person name="Shi W."/>
            <person name="Du L."/>
            <person name="Sun Y."/>
            <person name="Zhan W."/>
            <person name="Jiang J.F."/>
            <person name="Wang Q."/>
            <person name="Zhang B."/>
            <person name="Ji P."/>
            <person name="Bell-Sakyi L."/>
            <person name="Cui X.M."/>
            <person name="Yuan T.T."/>
            <person name="Jiang B.G."/>
            <person name="Yang W.F."/>
            <person name="Lam T.T."/>
            <person name="Chang Q.C."/>
            <person name="Ding S.J."/>
            <person name="Wang X.J."/>
            <person name="Zhu J.G."/>
            <person name="Ruan X.D."/>
            <person name="Zhao L."/>
            <person name="Wei J.T."/>
            <person name="Ye R.Z."/>
            <person name="Que T.C."/>
            <person name="Du C.H."/>
            <person name="Zhou Y.H."/>
            <person name="Cheng J.X."/>
            <person name="Dai P.F."/>
            <person name="Guo W.B."/>
            <person name="Han X.H."/>
            <person name="Huang E.J."/>
            <person name="Li L.F."/>
            <person name="Wei W."/>
            <person name="Gao Y.C."/>
            <person name="Liu J.Z."/>
            <person name="Shao H.Z."/>
            <person name="Wang X."/>
            <person name="Wang C.C."/>
            <person name="Yang T.C."/>
            <person name="Huo Q.B."/>
            <person name="Li W."/>
            <person name="Chen H.Y."/>
            <person name="Chen S.E."/>
            <person name="Zhou L.G."/>
            <person name="Ni X.B."/>
            <person name="Tian J.H."/>
            <person name="Sheng Y."/>
            <person name="Liu T."/>
            <person name="Pan Y.S."/>
            <person name="Xia L.Y."/>
            <person name="Li J."/>
            <person name="Zhao F."/>
            <person name="Cao W.C."/>
        </authorList>
    </citation>
    <scope>NUCLEOTIDE SEQUENCE [LARGE SCALE GENOMIC DNA]</scope>
    <source>
        <strain evidence="3">HaeL-2018</strain>
    </source>
</reference>
<dbReference type="OMA" id="IEVCHRM"/>
<dbReference type="AlphaFoldDB" id="A0A9J6FXU4"/>
<dbReference type="InterPro" id="IPR057251">
    <property type="entry name" value="FP_C"/>
</dbReference>